<keyword evidence="14" id="KW-1185">Reference proteome</keyword>
<keyword evidence="10 12" id="KW-0472">Membrane</keyword>
<evidence type="ECO:0000256" key="1">
    <source>
        <dbReference type="ARBA" id="ARBA00004434"/>
    </source>
</evidence>
<dbReference type="FunFam" id="1.10.442.10:FF:000002">
    <property type="entry name" value="Cytochrome c oxidase subunit V"/>
    <property type="match status" value="1"/>
</dbReference>
<evidence type="ECO:0000256" key="6">
    <source>
        <dbReference type="ARBA" id="ARBA00022946"/>
    </source>
</evidence>
<feature type="region of interest" description="Disordered" evidence="11">
    <location>
        <begin position="149"/>
        <end position="175"/>
    </location>
</feature>
<dbReference type="SUPFAM" id="SSF81406">
    <property type="entry name" value="Mitochondrial cytochrome c oxidase subunit IV"/>
    <property type="match status" value="1"/>
</dbReference>
<comment type="pathway">
    <text evidence="2">Energy metabolism; oxidative phosphorylation.</text>
</comment>
<keyword evidence="8" id="KW-0560">Oxidoreductase</keyword>
<evidence type="ECO:0000313" key="14">
    <source>
        <dbReference type="Proteomes" id="UP000238350"/>
    </source>
</evidence>
<dbReference type="Proteomes" id="UP000238350">
    <property type="component" value="Unassembled WGS sequence"/>
</dbReference>
<keyword evidence="7 12" id="KW-1133">Transmembrane helix</keyword>
<reference evidence="13 14" key="1">
    <citation type="submission" date="2017-04" db="EMBL/GenBank/DDBJ databases">
        <title>Genome sequencing of [Candida] sorbophila.</title>
        <authorList>
            <person name="Ahn J.O."/>
        </authorList>
    </citation>
    <scope>NUCLEOTIDE SEQUENCE [LARGE SCALE GENOMIC DNA]</scope>
    <source>
        <strain evidence="13 14">DS02</strain>
    </source>
</reference>
<evidence type="ECO:0000256" key="11">
    <source>
        <dbReference type="SAM" id="MobiDB-lite"/>
    </source>
</evidence>
<dbReference type="GO" id="GO:0045277">
    <property type="term" value="C:respiratory chain complex IV"/>
    <property type="evidence" value="ECO:0007669"/>
    <property type="project" value="InterPro"/>
</dbReference>
<sequence length="175" mass="19352">MYRQVTSISPIARSNLLCAAKQIRLASTVATPISNPTLRGLETRWETMTEGEREDVVAQLAERQRADWKELTPLEKRAAWYVSYGEWGPRRPVHPKGTPIQIFWGALLGIGAAAALFIGYRAIAPPLPKSMAQEWQQASNDMLASHNAEPFQGHNQIQSAPTGISAADLEDDDDE</sequence>
<comment type="caution">
    <text evidence="13">The sequence shown here is derived from an EMBL/GenBank/DDBJ whole genome shotgun (WGS) entry which is preliminary data.</text>
</comment>
<dbReference type="InterPro" id="IPR036639">
    <property type="entry name" value="Cyt_c_oxidase_su4_sf"/>
</dbReference>
<dbReference type="PANTHER" id="PTHR10707:SF10">
    <property type="entry name" value="CYTOCHROME C OXIDASE SUBUNIT 4"/>
    <property type="match status" value="1"/>
</dbReference>
<evidence type="ECO:0000256" key="8">
    <source>
        <dbReference type="ARBA" id="ARBA00023002"/>
    </source>
</evidence>
<dbReference type="AlphaFoldDB" id="A0A2T0FC61"/>
<keyword evidence="5" id="KW-0999">Mitochondrion inner membrane</keyword>
<proteinExistence type="inferred from homology"/>
<dbReference type="OrthoDB" id="186013at2759"/>
<keyword evidence="4 12" id="KW-0812">Transmembrane</keyword>
<organism evidence="13 14">
    <name type="scientific">Wickerhamiella sorbophila</name>
    <dbReference type="NCBI Taxonomy" id="45607"/>
    <lineage>
        <taxon>Eukaryota</taxon>
        <taxon>Fungi</taxon>
        <taxon>Dikarya</taxon>
        <taxon>Ascomycota</taxon>
        <taxon>Saccharomycotina</taxon>
        <taxon>Dipodascomycetes</taxon>
        <taxon>Dipodascales</taxon>
        <taxon>Trichomonascaceae</taxon>
        <taxon>Wickerhamiella</taxon>
    </lineage>
</organism>
<protein>
    <submittedName>
        <fullName evidence="13">Cytochrome c oxidase polypeptide 5B, mitochondrial</fullName>
    </submittedName>
</protein>
<dbReference type="Pfam" id="PF02936">
    <property type="entry name" value="COX4"/>
    <property type="match status" value="1"/>
</dbReference>
<feature type="compositionally biased region" description="Polar residues" evidence="11">
    <location>
        <begin position="153"/>
        <end position="162"/>
    </location>
</feature>
<dbReference type="EMBL" id="NDIQ01000001">
    <property type="protein sequence ID" value="PRT52588.1"/>
    <property type="molecule type" value="Genomic_DNA"/>
</dbReference>
<dbReference type="GO" id="GO:0016491">
    <property type="term" value="F:oxidoreductase activity"/>
    <property type="evidence" value="ECO:0007669"/>
    <property type="project" value="UniProtKB-KW"/>
</dbReference>
<evidence type="ECO:0000256" key="10">
    <source>
        <dbReference type="ARBA" id="ARBA00023136"/>
    </source>
</evidence>
<accession>A0A2T0FC61</accession>
<dbReference type="GO" id="GO:0005743">
    <property type="term" value="C:mitochondrial inner membrane"/>
    <property type="evidence" value="ECO:0007669"/>
    <property type="project" value="UniProtKB-SubCell"/>
</dbReference>
<evidence type="ECO:0000256" key="7">
    <source>
        <dbReference type="ARBA" id="ARBA00022989"/>
    </source>
</evidence>
<keyword evidence="9" id="KW-0496">Mitochondrion</keyword>
<dbReference type="RefSeq" id="XP_024662534.1">
    <property type="nucleotide sequence ID" value="XM_024806766.1"/>
</dbReference>
<dbReference type="InterPro" id="IPR004203">
    <property type="entry name" value="Cyt_c_oxidase_su4_fam"/>
</dbReference>
<dbReference type="GO" id="GO:0006123">
    <property type="term" value="P:mitochondrial electron transport, cytochrome c to oxygen"/>
    <property type="evidence" value="ECO:0007669"/>
    <property type="project" value="InterPro"/>
</dbReference>
<evidence type="ECO:0000256" key="9">
    <source>
        <dbReference type="ARBA" id="ARBA00023128"/>
    </source>
</evidence>
<dbReference type="PANTHER" id="PTHR10707">
    <property type="entry name" value="CYTOCHROME C OXIDASE SUBUNIT IV"/>
    <property type="match status" value="1"/>
</dbReference>
<evidence type="ECO:0000256" key="3">
    <source>
        <dbReference type="ARBA" id="ARBA00008135"/>
    </source>
</evidence>
<evidence type="ECO:0000256" key="12">
    <source>
        <dbReference type="SAM" id="Phobius"/>
    </source>
</evidence>
<name>A0A2T0FC61_9ASCO</name>
<feature type="transmembrane region" description="Helical" evidence="12">
    <location>
        <begin position="102"/>
        <end position="123"/>
    </location>
</feature>
<dbReference type="STRING" id="45607.A0A2T0FC61"/>
<comment type="subcellular location">
    <subcellularLocation>
        <location evidence="1">Mitochondrion inner membrane</location>
        <topology evidence="1">Single-pass membrane protein</topology>
    </subcellularLocation>
</comment>
<evidence type="ECO:0000256" key="4">
    <source>
        <dbReference type="ARBA" id="ARBA00022692"/>
    </source>
</evidence>
<gene>
    <name evidence="13" type="ORF">B9G98_00208</name>
</gene>
<evidence type="ECO:0000313" key="13">
    <source>
        <dbReference type="EMBL" id="PRT52588.1"/>
    </source>
</evidence>
<dbReference type="GeneID" id="36513957"/>
<evidence type="ECO:0000256" key="2">
    <source>
        <dbReference type="ARBA" id="ARBA00004673"/>
    </source>
</evidence>
<keyword evidence="6" id="KW-0809">Transit peptide</keyword>
<evidence type="ECO:0000256" key="5">
    <source>
        <dbReference type="ARBA" id="ARBA00022792"/>
    </source>
</evidence>
<dbReference type="Gene3D" id="1.10.442.10">
    <property type="entry name" value="Cytochrome c oxidase subunit IV"/>
    <property type="match status" value="1"/>
</dbReference>
<comment type="similarity">
    <text evidence="3">Belongs to the cytochrome c oxidase IV family.</text>
</comment>